<dbReference type="GO" id="GO:1903450">
    <property type="term" value="P:regulation of G1 to G0 transition"/>
    <property type="evidence" value="ECO:0007669"/>
    <property type="project" value="Ensembl"/>
</dbReference>
<reference evidence="4" key="2">
    <citation type="submission" date="2025-08" db="UniProtKB">
        <authorList>
            <consortium name="Ensembl"/>
        </authorList>
    </citation>
    <scope>IDENTIFICATION</scope>
</reference>
<dbReference type="PANTHER" id="PTHR13213">
    <property type="entry name" value="MYB-BINDING PROTEIN 1A FAMILY MEMBER"/>
    <property type="match status" value="1"/>
</dbReference>
<dbReference type="GO" id="GO:2000210">
    <property type="term" value="P:positive regulation of anoikis"/>
    <property type="evidence" value="ECO:0007669"/>
    <property type="project" value="Ensembl"/>
</dbReference>
<feature type="region of interest" description="Disordered" evidence="3">
    <location>
        <begin position="1"/>
        <end position="44"/>
    </location>
</feature>
<dbReference type="GO" id="GO:0042149">
    <property type="term" value="P:cellular response to glucose starvation"/>
    <property type="evidence" value="ECO:0007669"/>
    <property type="project" value="Ensembl"/>
</dbReference>
<evidence type="ECO:0000256" key="1">
    <source>
        <dbReference type="ARBA" id="ARBA00004123"/>
    </source>
</evidence>
<dbReference type="GO" id="GO:0022904">
    <property type="term" value="P:respiratory electron transport chain"/>
    <property type="evidence" value="ECO:0007669"/>
    <property type="project" value="Ensembl"/>
</dbReference>
<dbReference type="GO" id="GO:0003723">
    <property type="term" value="F:RNA binding"/>
    <property type="evidence" value="ECO:0007669"/>
    <property type="project" value="TreeGrafter"/>
</dbReference>
<feature type="compositionally biased region" description="Acidic residues" evidence="3">
    <location>
        <begin position="779"/>
        <end position="805"/>
    </location>
</feature>
<dbReference type="GO" id="GO:0070888">
    <property type="term" value="F:E-box binding"/>
    <property type="evidence" value="ECO:0007669"/>
    <property type="project" value="Ensembl"/>
</dbReference>
<proteinExistence type="predicted"/>
<dbReference type="Proteomes" id="UP000016665">
    <property type="component" value="Chromosome 19"/>
</dbReference>
<protein>
    <submittedName>
        <fullName evidence="4">MYB binding protein 1a</fullName>
    </submittedName>
</protein>
<dbReference type="HOGENOM" id="CLU_005997_1_0_1"/>
<dbReference type="GO" id="GO:0005737">
    <property type="term" value="C:cytoplasm"/>
    <property type="evidence" value="ECO:0007669"/>
    <property type="project" value="Ensembl"/>
</dbReference>
<evidence type="ECO:0000313" key="5">
    <source>
        <dbReference type="Proteomes" id="UP000016665"/>
    </source>
</evidence>
<comment type="subcellular location">
    <subcellularLocation>
        <location evidence="1">Nucleus</location>
    </subcellularLocation>
</comment>
<feature type="compositionally biased region" description="Basic residues" evidence="3">
    <location>
        <begin position="1210"/>
        <end position="1228"/>
    </location>
</feature>
<feature type="compositionally biased region" description="Basic residues" evidence="3">
    <location>
        <begin position="1256"/>
        <end position="1273"/>
    </location>
</feature>
<accession>U3JXG2</accession>
<evidence type="ECO:0000256" key="2">
    <source>
        <dbReference type="ARBA" id="ARBA00023242"/>
    </source>
</evidence>
<feature type="compositionally biased region" description="Low complexity" evidence="3">
    <location>
        <begin position="19"/>
        <end position="28"/>
    </location>
</feature>
<dbReference type="InterPro" id="IPR007015">
    <property type="entry name" value="DNA_pol_V/MYBBP1A"/>
</dbReference>
<keyword evidence="2" id="KW-0539">Nucleus</keyword>
<evidence type="ECO:0000313" key="4">
    <source>
        <dbReference type="Ensembl" id="ENSFALP00000007466.2"/>
    </source>
</evidence>
<reference evidence="4" key="3">
    <citation type="submission" date="2025-09" db="UniProtKB">
        <authorList>
            <consortium name="Ensembl"/>
        </authorList>
    </citation>
    <scope>IDENTIFICATION</scope>
</reference>
<sequence length="1357" mass="152657">MRGAGLRNRGTEGSGSHGGRALPAGAALPRKRRSGRAAPRAAAGGMAVMEEMEETEQMEQRGGGAAVSDPRGVLRQGRAFLDFFWDIAKPEQEVRLAATESLLRHLREGKKDDELKYTLKRLGEGLGATREAARPGFSLALAQVLQAFEEIPLCSILEQIKEKHNLEKVKKKLVRNAAFGNFFGVMALFQSGRLVKDRKALLESIQLLQQLTNYQTHLRDLPRKTLIDITSEVPETVFEEVLFDILQGDLSSAFTSPENLHLLLVGMQKFPGVLKPKKLKKLFGSPTVVNKENTSRLVELLKSAAKSEKEDKKLPSVVFDLLQVALKEGAFELFWNEVVEDGLLKEKSGPVSYMCYRLLGSALPLLSMEQLQVVLKGKVMLHYGEHVVATQSPQGFKFAAEMEGYIDTFLSGCDDPERQLAVMMGFSTLTNLGKPVLLSASKVVRHLQAVALKKYICWLKDMFLRPDLDCCLDFSSNRQKQNRENADIAQQKTARLRRWIMHRLVNITESATRKEESFVMDIARFCFFHAFFVAKKKNSKIAEASVLPSEPLNERDHTETENYFFGLLQTLNTMPVLGDTAEAAALREKHVHGVTADGKLWIFLLVEYANKLLSSEHVKAVKPFTKEQRDIWERTLQSVKNLQKKGNKSDSAKVGAFQQLLLSMAIHLFKNQSETEDVLSDLLNCTERAFSKEAKKKKTDNSEPGWVEVMVEILLSLLAQPSLLLRRISKNVFVSICPNLTKRGLQLILDVFDPNQEENEESAVVVMEEPNKKTKSAQDTDEEESEDSSDEDSTDSEDEETEEVDDNFRSQLMKVLQAGNTEEGDKSDEELDDDAMMALDKNISALFAEQQKRIQAKKDEKDRMRKEKILRRDFKAKVLDLIDVFLLKQAENPLVFDIIEPLLQLIEQCMSSDSDKQEVDILQKTASIFKNSLCRNKQYCKRVASLQEDVHALVQRLVKKACKHTDSAVALYYFSASLYLLKVLKGNTSSTLPPPEPEKQSDSKAKQACQLLNPGCLDVEKVAVIYQQALTQFLSKRNSPLTFSMFHDLFRRFPIMCKPLVDTLVEFITAAARQHQQAMACLLLHRVLLLHELKFFVTEEEWEELITRSISQVIKCLKTLGKPIMKAEKEKVAKSLELLNFLLKTVTEQKLNVKLAQVEKVLLSLKQQEDFGNSPRLDSLYWNVMRWLNHTKPKKEKAASKPTQGAELLKRKRKGFLPESKKRKNRKKGAQENGVGAGEDGDPAAPEEQPLGTQSPKHKKGFVPGGSKKHPKREGKENGVAKAGGGNLPTASEGDAVADKKKKRKRKNRKRKGASGNEAEQAPAAKKTKGSVVQETQQKQDKAKKKKKEKQAPVLQE</sequence>
<feature type="region of interest" description="Disordered" evidence="3">
    <location>
        <begin position="1193"/>
        <end position="1357"/>
    </location>
</feature>
<dbReference type="Ensembl" id="ENSFALT00000007498.2">
    <property type="protein sequence ID" value="ENSFALP00000007466.2"/>
    <property type="gene ID" value="ENSFALG00000007158.2"/>
</dbReference>
<dbReference type="Pfam" id="PF04931">
    <property type="entry name" value="DNA_pol_phi"/>
    <property type="match status" value="1"/>
</dbReference>
<organism evidence="4 5">
    <name type="scientific">Ficedula albicollis</name>
    <name type="common">Collared flycatcher</name>
    <name type="synonym">Muscicapa albicollis</name>
    <dbReference type="NCBI Taxonomy" id="59894"/>
    <lineage>
        <taxon>Eukaryota</taxon>
        <taxon>Metazoa</taxon>
        <taxon>Chordata</taxon>
        <taxon>Craniata</taxon>
        <taxon>Vertebrata</taxon>
        <taxon>Euteleostomi</taxon>
        <taxon>Archelosauria</taxon>
        <taxon>Archosauria</taxon>
        <taxon>Dinosauria</taxon>
        <taxon>Saurischia</taxon>
        <taxon>Theropoda</taxon>
        <taxon>Coelurosauria</taxon>
        <taxon>Aves</taxon>
        <taxon>Neognathae</taxon>
        <taxon>Neoaves</taxon>
        <taxon>Telluraves</taxon>
        <taxon>Australaves</taxon>
        <taxon>Passeriformes</taxon>
        <taxon>Muscicapidae</taxon>
        <taxon>Ficedula</taxon>
    </lineage>
</organism>
<dbReference type="GO" id="GO:0045945">
    <property type="term" value="P:positive regulation of transcription by RNA polymerase III"/>
    <property type="evidence" value="ECO:0007669"/>
    <property type="project" value="Ensembl"/>
</dbReference>
<dbReference type="GO" id="GO:0072332">
    <property type="term" value="P:intrinsic apoptotic signaling pathway by p53 class mediator"/>
    <property type="evidence" value="ECO:0007669"/>
    <property type="project" value="Ensembl"/>
</dbReference>
<reference evidence="4 5" key="1">
    <citation type="journal article" date="2012" name="Nature">
        <title>The genomic landscape of species divergence in Ficedula flycatchers.</title>
        <authorList>
            <person name="Ellegren H."/>
            <person name="Smeds L."/>
            <person name="Burri R."/>
            <person name="Olason P.I."/>
            <person name="Backstrom N."/>
            <person name="Kawakami T."/>
            <person name="Kunstner A."/>
            <person name="Makinen H."/>
            <person name="Nadachowska-Brzyska K."/>
            <person name="Qvarnstrom A."/>
            <person name="Uebbing S."/>
            <person name="Wolf J.B."/>
        </authorList>
    </citation>
    <scope>NUCLEOTIDE SEQUENCE [LARGE SCALE GENOMIC DNA]</scope>
</reference>
<dbReference type="STRING" id="59894.ENSFALP00000007466"/>
<dbReference type="PANTHER" id="PTHR13213:SF2">
    <property type="entry name" value="MYB-BINDING PROTEIN 1A"/>
    <property type="match status" value="1"/>
</dbReference>
<feature type="region of interest" description="Disordered" evidence="3">
    <location>
        <begin position="759"/>
        <end position="808"/>
    </location>
</feature>
<dbReference type="GeneTree" id="ENSGT00390000017457"/>
<dbReference type="GO" id="GO:0042564">
    <property type="term" value="C:NLS-dependent protein nuclear import complex"/>
    <property type="evidence" value="ECO:0007669"/>
    <property type="project" value="Ensembl"/>
</dbReference>
<evidence type="ECO:0000256" key="3">
    <source>
        <dbReference type="SAM" id="MobiDB-lite"/>
    </source>
</evidence>
<dbReference type="eggNOG" id="KOG1926">
    <property type="taxonomic scope" value="Eukaryota"/>
</dbReference>
<keyword evidence="5" id="KW-1185">Reference proteome</keyword>
<dbReference type="GO" id="GO:0003714">
    <property type="term" value="F:transcription corepressor activity"/>
    <property type="evidence" value="ECO:0007669"/>
    <property type="project" value="Ensembl"/>
</dbReference>
<dbReference type="GO" id="GO:0032922">
    <property type="term" value="P:circadian regulation of gene expression"/>
    <property type="evidence" value="ECO:0007669"/>
    <property type="project" value="Ensembl"/>
</dbReference>
<name>U3JXG2_FICAL</name>
<feature type="compositionally biased region" description="Basic residues" evidence="3">
    <location>
        <begin position="1300"/>
        <end position="1313"/>
    </location>
</feature>
<gene>
    <name evidence="4" type="primary">MYBBP1A</name>
</gene>
<dbReference type="GO" id="GO:0110016">
    <property type="term" value="C:B-WICH complex"/>
    <property type="evidence" value="ECO:0007669"/>
    <property type="project" value="Ensembl"/>
</dbReference>
<feature type="compositionally biased region" description="Basic and acidic residues" evidence="3">
    <location>
        <begin position="769"/>
        <end position="778"/>
    </location>
</feature>